<dbReference type="PANTHER" id="PTHR24305:SF237">
    <property type="entry name" value="CYTOCHROME P450 MONOOXYGENASE ATNE-RELATED"/>
    <property type="match status" value="1"/>
</dbReference>
<reference evidence="10 11" key="1">
    <citation type="submission" date="2023-01" db="EMBL/GenBank/DDBJ databases">
        <title>Analysis of 21 Apiospora genomes using comparative genomics revels a genus with tremendous synthesis potential of carbohydrate active enzymes and secondary metabolites.</title>
        <authorList>
            <person name="Sorensen T."/>
        </authorList>
    </citation>
    <scope>NUCLEOTIDE SEQUENCE [LARGE SCALE GENOMIC DNA]</scope>
    <source>
        <strain evidence="10 11">CBS 83171</strain>
    </source>
</reference>
<evidence type="ECO:0000256" key="5">
    <source>
        <dbReference type="ARBA" id="ARBA00023002"/>
    </source>
</evidence>
<dbReference type="Gene3D" id="1.10.630.10">
    <property type="entry name" value="Cytochrome P450"/>
    <property type="match status" value="1"/>
</dbReference>
<evidence type="ECO:0000313" key="10">
    <source>
        <dbReference type="EMBL" id="KAK8054297.1"/>
    </source>
</evidence>
<dbReference type="InterPro" id="IPR050121">
    <property type="entry name" value="Cytochrome_P450_monoxygenase"/>
</dbReference>
<dbReference type="SUPFAM" id="SSF48264">
    <property type="entry name" value="Cytochrome P450"/>
    <property type="match status" value="1"/>
</dbReference>
<keyword evidence="3 8" id="KW-0349">Heme</keyword>
<evidence type="ECO:0000256" key="1">
    <source>
        <dbReference type="ARBA" id="ARBA00001971"/>
    </source>
</evidence>
<evidence type="ECO:0000256" key="2">
    <source>
        <dbReference type="ARBA" id="ARBA00010617"/>
    </source>
</evidence>
<dbReference type="InterPro" id="IPR001128">
    <property type="entry name" value="Cyt_P450"/>
</dbReference>
<dbReference type="PRINTS" id="PR00463">
    <property type="entry name" value="EP450I"/>
</dbReference>
<feature type="transmembrane region" description="Helical" evidence="9">
    <location>
        <begin position="20"/>
        <end position="43"/>
    </location>
</feature>
<evidence type="ECO:0000256" key="8">
    <source>
        <dbReference type="RuleBase" id="RU000461"/>
    </source>
</evidence>
<keyword evidence="9" id="KW-1133">Transmembrane helix</keyword>
<comment type="cofactor">
    <cofactor evidence="1">
        <name>heme</name>
        <dbReference type="ChEBI" id="CHEBI:30413"/>
    </cofactor>
</comment>
<dbReference type="CDD" id="cd11061">
    <property type="entry name" value="CYP67-like"/>
    <property type="match status" value="1"/>
</dbReference>
<keyword evidence="9" id="KW-0472">Membrane</keyword>
<dbReference type="PROSITE" id="PS00086">
    <property type="entry name" value="CYTOCHROME_P450"/>
    <property type="match status" value="1"/>
</dbReference>
<evidence type="ECO:0000256" key="6">
    <source>
        <dbReference type="ARBA" id="ARBA00023004"/>
    </source>
</evidence>
<dbReference type="EMBL" id="JAQQWM010000008">
    <property type="protein sequence ID" value="KAK8054297.1"/>
    <property type="molecule type" value="Genomic_DNA"/>
</dbReference>
<dbReference type="Pfam" id="PF00067">
    <property type="entry name" value="p450"/>
    <property type="match status" value="1"/>
</dbReference>
<keyword evidence="6 8" id="KW-0408">Iron</keyword>
<proteinExistence type="inferred from homology"/>
<organism evidence="10 11">
    <name type="scientific">Apiospora saccharicola</name>
    <dbReference type="NCBI Taxonomy" id="335842"/>
    <lineage>
        <taxon>Eukaryota</taxon>
        <taxon>Fungi</taxon>
        <taxon>Dikarya</taxon>
        <taxon>Ascomycota</taxon>
        <taxon>Pezizomycotina</taxon>
        <taxon>Sordariomycetes</taxon>
        <taxon>Xylariomycetidae</taxon>
        <taxon>Amphisphaeriales</taxon>
        <taxon>Apiosporaceae</taxon>
        <taxon>Apiospora</taxon>
    </lineage>
</organism>
<keyword evidence="9" id="KW-0812">Transmembrane</keyword>
<dbReference type="Proteomes" id="UP001446871">
    <property type="component" value="Unassembled WGS sequence"/>
</dbReference>
<keyword evidence="4 8" id="KW-0479">Metal-binding</keyword>
<keyword evidence="11" id="KW-1185">Reference proteome</keyword>
<dbReference type="InterPro" id="IPR002401">
    <property type="entry name" value="Cyt_P450_E_grp-I"/>
</dbReference>
<sequence length="551" mass="62282">MSSYNWQHLSGSYSMSHLVNAIIIAGVGLALWLSCLTIHRIFLHPFSKHPGPLLARFSGLPVLYHAYKGDFHHYIFRLHARYGETVRYSPNKISINRNVFKPETFYAAFRVNPHARNVFNTADKEEHRRKRRIMNKAFSAKALPDYAPFILSKVDELSVKLNGGQPPAGNGKWRTFNMADEVNYLMLDIMGGLCFGEAFGFVAGKGTEMMANVHDRAVRIYVVGQEPLLKRLSLDRLLFPRLSKAATALGQYTRYYTEKRIKQRNDVEADKEAVRERGYEDILAHLINNKDDETGSIYSPDELLGEATLLMMAGSDTSTTAINTTLFYVVNHPRVLRKLGRELSRCFPTVEDILPGTAENCRYLRACLDEAMRLCPSVPSSIPRVVGVGGAPVLGEHVPAGLWVSVPHFTLFRNARYFDRPHDFVPERWIVPDDDDDDDDDDKYHYDFTAEDVKRQQAAFQPFSLGPRHCVARSLALREMTFALARLFYQFDHEAVPGSGRWVGSLPGVDTRGSHFVHDQRDVFTSLETGPEVRLKSKAQARPSSVQGKDG</sequence>
<dbReference type="InterPro" id="IPR017972">
    <property type="entry name" value="Cyt_P450_CS"/>
</dbReference>
<comment type="similarity">
    <text evidence="2 8">Belongs to the cytochrome P450 family.</text>
</comment>
<dbReference type="PANTHER" id="PTHR24305">
    <property type="entry name" value="CYTOCHROME P450"/>
    <property type="match status" value="1"/>
</dbReference>
<evidence type="ECO:0000256" key="4">
    <source>
        <dbReference type="ARBA" id="ARBA00022723"/>
    </source>
</evidence>
<evidence type="ECO:0000256" key="7">
    <source>
        <dbReference type="ARBA" id="ARBA00023033"/>
    </source>
</evidence>
<comment type="caution">
    <text evidence="10">The sequence shown here is derived from an EMBL/GenBank/DDBJ whole genome shotgun (WGS) entry which is preliminary data.</text>
</comment>
<keyword evidence="7 8" id="KW-0503">Monooxygenase</keyword>
<protein>
    <submittedName>
        <fullName evidence="10">Cytochrome P450</fullName>
    </submittedName>
</protein>
<dbReference type="InterPro" id="IPR036396">
    <property type="entry name" value="Cyt_P450_sf"/>
</dbReference>
<dbReference type="PRINTS" id="PR00385">
    <property type="entry name" value="P450"/>
</dbReference>
<evidence type="ECO:0000313" key="11">
    <source>
        <dbReference type="Proteomes" id="UP001446871"/>
    </source>
</evidence>
<evidence type="ECO:0000256" key="9">
    <source>
        <dbReference type="SAM" id="Phobius"/>
    </source>
</evidence>
<evidence type="ECO:0000256" key="3">
    <source>
        <dbReference type="ARBA" id="ARBA00022617"/>
    </source>
</evidence>
<keyword evidence="5 8" id="KW-0560">Oxidoreductase</keyword>
<gene>
    <name evidence="10" type="ORF">PG996_013598</name>
</gene>
<accession>A0ABR1U5W4</accession>
<name>A0ABR1U5W4_9PEZI</name>